<dbReference type="InterPro" id="IPR029753">
    <property type="entry name" value="D-isomer_DH_CS"/>
</dbReference>
<evidence type="ECO:0000256" key="1">
    <source>
        <dbReference type="ARBA" id="ARBA00005854"/>
    </source>
</evidence>
<dbReference type="GO" id="GO:0051287">
    <property type="term" value="F:NAD binding"/>
    <property type="evidence" value="ECO:0007669"/>
    <property type="project" value="InterPro"/>
</dbReference>
<dbReference type="Gene3D" id="3.40.50.720">
    <property type="entry name" value="NAD(P)-binding Rossmann-like Domain"/>
    <property type="match status" value="2"/>
</dbReference>
<dbReference type="PROSITE" id="PS00065">
    <property type="entry name" value="D_2_HYDROXYACID_DH_1"/>
    <property type="match status" value="1"/>
</dbReference>
<dbReference type="FunFam" id="3.40.50.720:FF:000234">
    <property type="entry name" value="2-hydroxyacid dehydrogenase, putative"/>
    <property type="match status" value="1"/>
</dbReference>
<dbReference type="OrthoDB" id="9991913at2759"/>
<dbReference type="PANTHER" id="PTHR10996">
    <property type="entry name" value="2-HYDROXYACID DEHYDROGENASE-RELATED"/>
    <property type="match status" value="1"/>
</dbReference>
<comment type="caution">
    <text evidence="6">The sequence shown here is derived from an EMBL/GenBank/DDBJ whole genome shotgun (WGS) entry which is preliminary data.</text>
</comment>
<feature type="domain" description="D-isomer specific 2-hydroxyacid dehydrogenase catalytic" evidence="4">
    <location>
        <begin position="33"/>
        <end position="324"/>
    </location>
</feature>
<dbReference type="InterPro" id="IPR036291">
    <property type="entry name" value="NAD(P)-bd_dom_sf"/>
</dbReference>
<feature type="domain" description="D-isomer specific 2-hydroxyacid dehydrogenase NAD-binding" evidence="5">
    <location>
        <begin position="120"/>
        <end position="293"/>
    </location>
</feature>
<dbReference type="InterPro" id="IPR006139">
    <property type="entry name" value="D-isomer_2_OHA_DH_cat_dom"/>
</dbReference>
<dbReference type="PROSITE" id="PS00670">
    <property type="entry name" value="D_2_HYDROXYACID_DH_2"/>
    <property type="match status" value="1"/>
</dbReference>
<evidence type="ECO:0000256" key="3">
    <source>
        <dbReference type="RuleBase" id="RU003719"/>
    </source>
</evidence>
<comment type="similarity">
    <text evidence="1 3">Belongs to the D-isomer specific 2-hydroxyacid dehydrogenase family.</text>
</comment>
<organism evidence="6 7">
    <name type="scientific">Geotrichum candidum</name>
    <name type="common">Oospora lactis</name>
    <name type="synonym">Dipodascus geotrichum</name>
    <dbReference type="NCBI Taxonomy" id="1173061"/>
    <lineage>
        <taxon>Eukaryota</taxon>
        <taxon>Fungi</taxon>
        <taxon>Dikarya</taxon>
        <taxon>Ascomycota</taxon>
        <taxon>Saccharomycotina</taxon>
        <taxon>Dipodascomycetes</taxon>
        <taxon>Dipodascales</taxon>
        <taxon>Dipodascaceae</taxon>
        <taxon>Geotrichum</taxon>
    </lineage>
</organism>
<reference evidence="6" key="1">
    <citation type="submission" date="2014-03" db="EMBL/GenBank/DDBJ databases">
        <authorList>
            <person name="Casaregola S."/>
        </authorList>
    </citation>
    <scope>NUCLEOTIDE SEQUENCE [LARGE SCALE GENOMIC DNA]</scope>
    <source>
        <strain evidence="6">CLIB 918</strain>
    </source>
</reference>
<name>A0A0J9XGB1_GEOCN</name>
<dbReference type="EMBL" id="CCBN010000015">
    <property type="protein sequence ID" value="CDO56361.1"/>
    <property type="molecule type" value="Genomic_DNA"/>
</dbReference>
<dbReference type="AlphaFoldDB" id="A0A0J9XGB1"/>
<dbReference type="GO" id="GO:0016618">
    <property type="term" value="F:hydroxypyruvate reductase [NAD(P)H] activity"/>
    <property type="evidence" value="ECO:0007669"/>
    <property type="project" value="TreeGrafter"/>
</dbReference>
<evidence type="ECO:0000259" key="4">
    <source>
        <dbReference type="Pfam" id="PF00389"/>
    </source>
</evidence>
<evidence type="ECO:0000313" key="7">
    <source>
        <dbReference type="Proteomes" id="UP000242525"/>
    </source>
</evidence>
<sequence length="331" mass="36685">MSTPKVLFLGTVFYATEEKAKLAEIADLVDLESRSREEFFQDLKGKYSDVVGIYRTVSSTKTIGLFDEELANALPDSVKYISHHGAGYDQIDVPFFTARGIQVSNTPGAVTNATADTHFFLILGALRNYAHGAYQLKQKQWLKDVEIGHSPEGKILGIVGMGGIGQALRDRAIPFGFKVIYYNRRRLASELEKDSEYVDNIDEIFTQSDVIALNVPLTKDTYHLVNKERLAKTKPGVIITNSARGPVIDEEALVEALDSGHVGGVGLDVFEHEPEVHPRLLDNPRTLLLPHMGTYAIETRKNMENLVLQNLESGLTTGKLLTLVPEQKGKF</sequence>
<dbReference type="GO" id="GO:0005829">
    <property type="term" value="C:cytosol"/>
    <property type="evidence" value="ECO:0007669"/>
    <property type="project" value="TreeGrafter"/>
</dbReference>
<dbReference type="PANTHER" id="PTHR10996:SF257">
    <property type="entry name" value="GLYOXYLATE REDUCTASE 1"/>
    <property type="match status" value="1"/>
</dbReference>
<dbReference type="SUPFAM" id="SSF52283">
    <property type="entry name" value="Formate/glycerate dehydrogenase catalytic domain-like"/>
    <property type="match status" value="1"/>
</dbReference>
<dbReference type="Pfam" id="PF02826">
    <property type="entry name" value="2-Hacid_dh_C"/>
    <property type="match status" value="1"/>
</dbReference>
<dbReference type="InterPro" id="IPR006140">
    <property type="entry name" value="D-isomer_DH_NAD-bd"/>
</dbReference>
<dbReference type="STRING" id="1173061.A0A0J9XGB1"/>
<dbReference type="SUPFAM" id="SSF51735">
    <property type="entry name" value="NAD(P)-binding Rossmann-fold domains"/>
    <property type="match status" value="1"/>
</dbReference>
<keyword evidence="2 3" id="KW-0560">Oxidoreductase</keyword>
<accession>A0A0J9XGB1</accession>
<dbReference type="GO" id="GO:0030267">
    <property type="term" value="F:glyoxylate reductase (NADPH) activity"/>
    <property type="evidence" value="ECO:0007669"/>
    <property type="project" value="TreeGrafter"/>
</dbReference>
<dbReference type="Proteomes" id="UP000242525">
    <property type="component" value="Unassembled WGS sequence"/>
</dbReference>
<evidence type="ECO:0000313" key="6">
    <source>
        <dbReference type="EMBL" id="CDO56361.1"/>
    </source>
</evidence>
<gene>
    <name evidence="6" type="ORF">BN980_GECA15s00065g</name>
</gene>
<evidence type="ECO:0000259" key="5">
    <source>
        <dbReference type="Pfam" id="PF02826"/>
    </source>
</evidence>
<dbReference type="Pfam" id="PF00389">
    <property type="entry name" value="2-Hacid_dh"/>
    <property type="match status" value="1"/>
</dbReference>
<proteinExistence type="inferred from homology"/>
<protein>
    <submittedName>
        <fullName evidence="6">Similar to Saccharomyces cerevisiae YNL274C GOR1 Glyoxylate reductase</fullName>
    </submittedName>
</protein>
<dbReference type="InterPro" id="IPR050223">
    <property type="entry name" value="D-isomer_2-hydroxyacid_DH"/>
</dbReference>
<keyword evidence="7" id="KW-1185">Reference proteome</keyword>
<dbReference type="InterPro" id="IPR029752">
    <property type="entry name" value="D-isomer_DH_CS1"/>
</dbReference>
<evidence type="ECO:0000256" key="2">
    <source>
        <dbReference type="ARBA" id="ARBA00023002"/>
    </source>
</evidence>
<dbReference type="CDD" id="cd12168">
    <property type="entry name" value="Mand_dh_like"/>
    <property type="match status" value="1"/>
</dbReference>